<evidence type="ECO:0000259" key="2">
    <source>
        <dbReference type="Pfam" id="PF01764"/>
    </source>
</evidence>
<feature type="chain" id="PRO_5035301431" description="Fungal lipase-type domain-containing protein" evidence="1">
    <location>
        <begin position="18"/>
        <end position="300"/>
    </location>
</feature>
<keyword evidence="1" id="KW-0732">Signal</keyword>
<feature type="signal peptide" evidence="1">
    <location>
        <begin position="1"/>
        <end position="17"/>
    </location>
</feature>
<proteinExistence type="predicted"/>
<dbReference type="GO" id="GO:0006629">
    <property type="term" value="P:lipid metabolic process"/>
    <property type="evidence" value="ECO:0007669"/>
    <property type="project" value="InterPro"/>
</dbReference>
<dbReference type="Pfam" id="PF01764">
    <property type="entry name" value="Lipase_3"/>
    <property type="match status" value="1"/>
</dbReference>
<dbReference type="CDD" id="cd00519">
    <property type="entry name" value="Lipase_3"/>
    <property type="match status" value="1"/>
</dbReference>
<dbReference type="OrthoDB" id="426718at2759"/>
<dbReference type="InterPro" id="IPR051218">
    <property type="entry name" value="Sec_MonoDiacylglyc_Lipase"/>
</dbReference>
<dbReference type="InterPro" id="IPR029058">
    <property type="entry name" value="AB_hydrolase_fold"/>
</dbReference>
<dbReference type="InterPro" id="IPR002921">
    <property type="entry name" value="Fungal_lipase-type"/>
</dbReference>
<dbReference type="Proteomes" id="UP000789595">
    <property type="component" value="Unassembled WGS sequence"/>
</dbReference>
<accession>A0A8J2X1S2</accession>
<evidence type="ECO:0000256" key="1">
    <source>
        <dbReference type="SAM" id="SignalP"/>
    </source>
</evidence>
<dbReference type="Gene3D" id="3.40.50.1820">
    <property type="entry name" value="alpha/beta hydrolase"/>
    <property type="match status" value="1"/>
</dbReference>
<evidence type="ECO:0000313" key="4">
    <source>
        <dbReference type="Proteomes" id="UP000789595"/>
    </source>
</evidence>
<dbReference type="SUPFAM" id="SSF53474">
    <property type="entry name" value="alpha/beta-Hydrolases"/>
    <property type="match status" value="1"/>
</dbReference>
<organism evidence="3 4">
    <name type="scientific">Pelagomonas calceolata</name>
    <dbReference type="NCBI Taxonomy" id="35677"/>
    <lineage>
        <taxon>Eukaryota</taxon>
        <taxon>Sar</taxon>
        <taxon>Stramenopiles</taxon>
        <taxon>Ochrophyta</taxon>
        <taxon>Pelagophyceae</taxon>
        <taxon>Pelagomonadales</taxon>
        <taxon>Pelagomonadaceae</taxon>
        <taxon>Pelagomonas</taxon>
    </lineage>
</organism>
<dbReference type="PANTHER" id="PTHR45856">
    <property type="entry name" value="ALPHA/BETA-HYDROLASES SUPERFAMILY PROTEIN"/>
    <property type="match status" value="1"/>
</dbReference>
<sequence>MQGPWAVLALYVATAAAINGLDAIDGKPTPSPPPTYNLTRALLLAEASYCTATEDQPLLPAELRKTIIVTKVVDNHATRAVIGWDASDRSLFVSFRGTENDRNWWQDAKFVKIRPYADYKDVAVERGFWRWYNFLKEDVAHQLTKAKAKFDPTTLFTPVRFYGHSAGGAVAVLAAFDQLRGSVYNGTQLKGSYTFGCPRVGSASFAKAFTSLLGDAENWRVTHRDDVVPHLPQEDLGYLHTPHEAYQKDEVKPDLIYCADSASHEDDACSNSCYPLGCTSVVDHLSYLGLVQGIGGCIEL</sequence>
<dbReference type="EMBL" id="CAKKNE010000004">
    <property type="protein sequence ID" value="CAH0375190.1"/>
    <property type="molecule type" value="Genomic_DNA"/>
</dbReference>
<reference evidence="3" key="1">
    <citation type="submission" date="2021-11" db="EMBL/GenBank/DDBJ databases">
        <authorList>
            <consortium name="Genoscope - CEA"/>
            <person name="William W."/>
        </authorList>
    </citation>
    <scope>NUCLEOTIDE SEQUENCE</scope>
</reference>
<comment type="caution">
    <text evidence="3">The sequence shown here is derived from an EMBL/GenBank/DDBJ whole genome shotgun (WGS) entry which is preliminary data.</text>
</comment>
<keyword evidence="4" id="KW-1185">Reference proteome</keyword>
<dbReference type="AlphaFoldDB" id="A0A8J2X1S2"/>
<gene>
    <name evidence="3" type="ORF">PECAL_4P25160</name>
</gene>
<evidence type="ECO:0000313" key="3">
    <source>
        <dbReference type="EMBL" id="CAH0375190.1"/>
    </source>
</evidence>
<dbReference type="PANTHER" id="PTHR45856:SF25">
    <property type="entry name" value="FUNGAL LIPASE-LIKE DOMAIN-CONTAINING PROTEIN"/>
    <property type="match status" value="1"/>
</dbReference>
<protein>
    <recommendedName>
        <fullName evidence="2">Fungal lipase-type domain-containing protein</fullName>
    </recommendedName>
</protein>
<feature type="domain" description="Fungal lipase-type" evidence="2">
    <location>
        <begin position="92"/>
        <end position="234"/>
    </location>
</feature>
<name>A0A8J2X1S2_9STRA</name>